<dbReference type="AlphaFoldDB" id="A0A6V7F8W0"/>
<sequence>MAIRYARPNRLSIQHRRLSPRSPQGLRRGDLATLAGTSHVVLGNVERGKDTVQLGRVFELLRQLGIPVQLDLPLELPAPVDKRLK</sequence>
<reference evidence="2" key="1">
    <citation type="submission" date="2020-07" db="EMBL/GenBank/DDBJ databases">
        <authorList>
            <person name="Pothier F. J."/>
        </authorList>
    </citation>
    <scope>NUCLEOTIDE SEQUENCE</scope>
    <source>
        <strain evidence="2">CFBP 8129</strain>
    </source>
</reference>
<evidence type="ECO:0000259" key="1">
    <source>
        <dbReference type="SMART" id="SM00530"/>
    </source>
</evidence>
<proteinExistence type="predicted"/>
<dbReference type="EMBL" id="LR828253">
    <property type="protein sequence ID" value="CAD0359850.1"/>
    <property type="molecule type" value="Genomic_DNA"/>
</dbReference>
<dbReference type="CDD" id="cd00093">
    <property type="entry name" value="HTH_XRE"/>
    <property type="match status" value="1"/>
</dbReference>
<dbReference type="SUPFAM" id="SSF47413">
    <property type="entry name" value="lambda repressor-like DNA-binding domains"/>
    <property type="match status" value="1"/>
</dbReference>
<gene>
    <name evidence="2" type="ORF">CFBP8129_44220</name>
</gene>
<name>A0A6V7F8W0_9XANT</name>
<dbReference type="SMART" id="SM00530">
    <property type="entry name" value="HTH_XRE"/>
    <property type="match status" value="1"/>
</dbReference>
<dbReference type="Gene3D" id="1.10.260.40">
    <property type="entry name" value="lambda repressor-like DNA-binding domains"/>
    <property type="match status" value="1"/>
</dbReference>
<accession>A0A6V7F8W0</accession>
<organism evidence="2">
    <name type="scientific">Xanthomonas hortorum pv. gardneri</name>
    <dbReference type="NCBI Taxonomy" id="2754056"/>
    <lineage>
        <taxon>Bacteria</taxon>
        <taxon>Pseudomonadati</taxon>
        <taxon>Pseudomonadota</taxon>
        <taxon>Gammaproteobacteria</taxon>
        <taxon>Lysobacterales</taxon>
        <taxon>Lysobacteraceae</taxon>
        <taxon>Xanthomonas</taxon>
    </lineage>
</organism>
<feature type="domain" description="HTH cro/C1-type" evidence="1">
    <location>
        <begin position="12"/>
        <end position="71"/>
    </location>
</feature>
<dbReference type="InterPro" id="IPR010982">
    <property type="entry name" value="Lambda_DNA-bd_dom_sf"/>
</dbReference>
<dbReference type="Pfam" id="PF01381">
    <property type="entry name" value="HTH_3"/>
    <property type="match status" value="1"/>
</dbReference>
<dbReference type="InterPro" id="IPR001387">
    <property type="entry name" value="Cro/C1-type_HTH"/>
</dbReference>
<protein>
    <recommendedName>
        <fullName evidence="1">HTH cro/C1-type domain-containing protein</fullName>
    </recommendedName>
</protein>
<dbReference type="EMBL" id="LR828253">
    <property type="protein sequence ID" value="CAD0359855.1"/>
    <property type="molecule type" value="Genomic_DNA"/>
</dbReference>
<dbReference type="GO" id="GO:0003677">
    <property type="term" value="F:DNA binding"/>
    <property type="evidence" value="ECO:0007669"/>
    <property type="project" value="InterPro"/>
</dbReference>
<evidence type="ECO:0000313" key="2">
    <source>
        <dbReference type="EMBL" id="CAD0359850.1"/>
    </source>
</evidence>